<dbReference type="PATRIC" id="fig|1286632.3.peg.2777"/>
<dbReference type="InterPro" id="IPR007492">
    <property type="entry name" value="LytTR_DNA-bd_dom"/>
</dbReference>
<keyword evidence="1" id="KW-0812">Transmembrane</keyword>
<dbReference type="eggNOG" id="COG3279">
    <property type="taxonomic scope" value="Bacteria"/>
</dbReference>
<keyword evidence="4" id="KW-1185">Reference proteome</keyword>
<dbReference type="Proteomes" id="UP000018850">
    <property type="component" value="Unassembled WGS sequence"/>
</dbReference>
<sequence>MHLLILLMNNFKKIIKREVSFLSSAKNRFLLIGFVAIYAILFITLYEPFNINQWGGNYYWQFIMVGTAILFVTQFALRSLFRIKNFTYLSLFLWYLLEVIIMAYFFYLLFGDELSAYSEQFKEYLLTFRYTALILIVPYTVFVWYMEHKYRYSKLKAEKAEIIEAGTKDKDKLLTIKGENGKVALAIKYGQLVYVKSAGNYLELFYMKGETLVKELIRGSIKEFEVNIQDYKPLLRIHRSYIVNFNYLHSFKRTKKGYILIMQHVPDVELSVSSSYKDIFEERLKKVSSPLVTT</sequence>
<feature type="transmembrane region" description="Helical" evidence="1">
    <location>
        <begin position="127"/>
        <end position="146"/>
    </location>
</feature>
<feature type="transmembrane region" description="Helical" evidence="1">
    <location>
        <begin position="58"/>
        <end position="77"/>
    </location>
</feature>
<gene>
    <name evidence="3" type="ORF">P278_27830</name>
</gene>
<dbReference type="STRING" id="376730.SAMN04487906_1420"/>
<name>W2UL18_9FLAO</name>
<accession>W2UL18</accession>
<reference evidence="4" key="1">
    <citation type="submission" date="2013-11" db="EMBL/GenBank/DDBJ databases">
        <title>Draft genome sequence from a member of Zhouia, isolated tidal flat.</title>
        <authorList>
            <person name="Jin H."/>
            <person name="Jeon C.O."/>
        </authorList>
    </citation>
    <scope>NUCLEOTIDE SEQUENCE [LARGE SCALE GENOMIC DNA]</scope>
    <source>
        <strain evidence="4">AD3</strain>
    </source>
</reference>
<comment type="caution">
    <text evidence="3">The sequence shown here is derived from an EMBL/GenBank/DDBJ whole genome shotgun (WGS) entry which is preliminary data.</text>
</comment>
<reference evidence="3 4" key="2">
    <citation type="journal article" date="2016" name="Genome Announc.">
        <title>Draft Genome Sequence of Zhouia amylolytica AD3, Isolated from Tidal Flat Sediment.</title>
        <authorList>
            <person name="Jia B."/>
            <person name="Jin H.M."/>
            <person name="Lee H.J."/>
            <person name="Jeon C.O."/>
        </authorList>
    </citation>
    <scope>NUCLEOTIDE SEQUENCE [LARGE SCALE GENOMIC DNA]</scope>
    <source>
        <strain evidence="3 4">AD3</strain>
    </source>
</reference>
<dbReference type="GO" id="GO:0003677">
    <property type="term" value="F:DNA binding"/>
    <property type="evidence" value="ECO:0007669"/>
    <property type="project" value="InterPro"/>
</dbReference>
<feature type="domain" description="HTH LytTR-type" evidence="2">
    <location>
        <begin position="182"/>
        <end position="285"/>
    </location>
</feature>
<feature type="transmembrane region" description="Helical" evidence="1">
    <location>
        <begin position="89"/>
        <end position="107"/>
    </location>
</feature>
<dbReference type="Gene3D" id="2.40.50.1020">
    <property type="entry name" value="LytTr DNA-binding domain"/>
    <property type="match status" value="1"/>
</dbReference>
<evidence type="ECO:0000256" key="1">
    <source>
        <dbReference type="SAM" id="Phobius"/>
    </source>
</evidence>
<protein>
    <recommendedName>
        <fullName evidence="2">HTH LytTR-type domain-containing protein</fullName>
    </recommendedName>
</protein>
<keyword evidence="1" id="KW-1133">Transmembrane helix</keyword>
<keyword evidence="1" id="KW-0472">Membrane</keyword>
<feature type="transmembrane region" description="Helical" evidence="1">
    <location>
        <begin position="29"/>
        <end position="46"/>
    </location>
</feature>
<dbReference type="Pfam" id="PF04397">
    <property type="entry name" value="LytTR"/>
    <property type="match status" value="1"/>
</dbReference>
<evidence type="ECO:0000313" key="3">
    <source>
        <dbReference type="EMBL" id="ETN94840.1"/>
    </source>
</evidence>
<organism evidence="3 4">
    <name type="scientific">Zhouia amylolytica AD3</name>
    <dbReference type="NCBI Taxonomy" id="1286632"/>
    <lineage>
        <taxon>Bacteria</taxon>
        <taxon>Pseudomonadati</taxon>
        <taxon>Bacteroidota</taxon>
        <taxon>Flavobacteriia</taxon>
        <taxon>Flavobacteriales</taxon>
        <taxon>Flavobacteriaceae</taxon>
        <taxon>Zhouia</taxon>
    </lineage>
</organism>
<evidence type="ECO:0000313" key="4">
    <source>
        <dbReference type="Proteomes" id="UP000018850"/>
    </source>
</evidence>
<proteinExistence type="predicted"/>
<dbReference type="AlphaFoldDB" id="W2UL18"/>
<dbReference type="EMBL" id="AYXY01000023">
    <property type="protein sequence ID" value="ETN94840.1"/>
    <property type="molecule type" value="Genomic_DNA"/>
</dbReference>
<dbReference type="SMART" id="SM00850">
    <property type="entry name" value="LytTR"/>
    <property type="match status" value="1"/>
</dbReference>
<evidence type="ECO:0000259" key="2">
    <source>
        <dbReference type="SMART" id="SM00850"/>
    </source>
</evidence>